<dbReference type="STRING" id="1408226.T233_00025"/>
<organism evidence="6 7">
    <name type="scientific">Vagococcus lutrae LBD1</name>
    <dbReference type="NCBI Taxonomy" id="1408226"/>
    <lineage>
        <taxon>Bacteria</taxon>
        <taxon>Bacillati</taxon>
        <taxon>Bacillota</taxon>
        <taxon>Bacilli</taxon>
        <taxon>Lactobacillales</taxon>
        <taxon>Enterococcaceae</taxon>
        <taxon>Vagococcus</taxon>
    </lineage>
</organism>
<sequence>MKLIHVENQVEGGKKAFELIREGMEKRDVKVLGLATGSTPITMYEAMVNSDVDFSDMIGVNLDEYVGLDGEDEQSYRYFMNEHLYNAKPFKETYVPNGVAEDAEAECARYNQILADNPIDIQVLGIGTNGHIGFNEPGTPFDSETRKVDLVESTIESNKRFFASAEDVPTQAYSMGIGSILKAKEIILIAYGEEKADAIKGMIEGEITEDCPASALQKHDNVTVILDDAAAEKLSEIE</sequence>
<dbReference type="RefSeq" id="WP_023605382.1">
    <property type="nucleotide sequence ID" value="NZ_AYSH01000001.1"/>
</dbReference>
<feature type="domain" description="Glucosamine/galactosamine-6-phosphate isomerase" evidence="5">
    <location>
        <begin position="16"/>
        <end position="223"/>
    </location>
</feature>
<keyword evidence="2 4" id="KW-0378">Hydrolase</keyword>
<evidence type="ECO:0000256" key="4">
    <source>
        <dbReference type="HAMAP-Rule" id="MF_01241"/>
    </source>
</evidence>
<dbReference type="eggNOG" id="COG0363">
    <property type="taxonomic scope" value="Bacteria"/>
</dbReference>
<keyword evidence="3 4" id="KW-0119">Carbohydrate metabolism</keyword>
<comment type="caution">
    <text evidence="4">Lacks conserved residue(s) required for the propagation of feature annotation.</text>
</comment>
<comment type="pathway">
    <text evidence="4">Amino-sugar metabolism; N-acetylneuraminate degradation; D-fructose 6-phosphate from N-acetylneuraminate: step 5/5.</text>
</comment>
<comment type="similarity">
    <text evidence="4">Belongs to the glucosamine/galactosamine-6-phosphate isomerase family. NagB subfamily.</text>
</comment>
<dbReference type="InterPro" id="IPR037171">
    <property type="entry name" value="NagB/RpiA_transferase-like"/>
</dbReference>
<accession>V6Q6K1</accession>
<dbReference type="FunFam" id="3.40.50.1360:FF:000003">
    <property type="entry name" value="Glucosamine-6-phosphate deaminase"/>
    <property type="match status" value="1"/>
</dbReference>
<dbReference type="GO" id="GO:0005737">
    <property type="term" value="C:cytoplasm"/>
    <property type="evidence" value="ECO:0007669"/>
    <property type="project" value="TreeGrafter"/>
</dbReference>
<protein>
    <recommendedName>
        <fullName evidence="4">Glucosamine-6-phosphate deaminase</fullName>
        <ecNumber evidence="4">3.5.99.6</ecNumber>
    </recommendedName>
    <alternativeName>
        <fullName evidence="4">GlcN6P deaminase</fullName>
        <shortName evidence="4">GNPDA</shortName>
    </alternativeName>
    <alternativeName>
        <fullName evidence="4">Glucosamine-6-phosphate isomerase</fullName>
    </alternativeName>
</protein>
<dbReference type="PROSITE" id="PS01161">
    <property type="entry name" value="GLC_GALNAC_ISOMERASE"/>
    <property type="match status" value="1"/>
</dbReference>
<dbReference type="GO" id="GO:0006046">
    <property type="term" value="P:N-acetylglucosamine catabolic process"/>
    <property type="evidence" value="ECO:0007669"/>
    <property type="project" value="TreeGrafter"/>
</dbReference>
<dbReference type="GO" id="GO:0006043">
    <property type="term" value="P:glucosamine catabolic process"/>
    <property type="evidence" value="ECO:0007669"/>
    <property type="project" value="TreeGrafter"/>
</dbReference>
<evidence type="ECO:0000256" key="1">
    <source>
        <dbReference type="ARBA" id="ARBA00000644"/>
    </source>
</evidence>
<evidence type="ECO:0000313" key="7">
    <source>
        <dbReference type="Proteomes" id="UP000018126"/>
    </source>
</evidence>
<dbReference type="GO" id="GO:0042802">
    <property type="term" value="F:identical protein binding"/>
    <property type="evidence" value="ECO:0007669"/>
    <property type="project" value="TreeGrafter"/>
</dbReference>
<feature type="active site" description="For ring-opening step" evidence="4">
    <location>
        <position position="136"/>
    </location>
</feature>
<comment type="function">
    <text evidence="4">Catalyzes the reversible isomerization-deamination of glucosamine 6-phosphate (GlcN6P) to form fructose 6-phosphate (Fru6P) and ammonium ion.</text>
</comment>
<dbReference type="AlphaFoldDB" id="V6Q6K1"/>
<dbReference type="InterPro" id="IPR006148">
    <property type="entry name" value="Glc/Gal-6P_isomerase"/>
</dbReference>
<feature type="active site" description="Proton acceptor; for enolization step" evidence="4">
    <location>
        <position position="63"/>
    </location>
</feature>
<dbReference type="EMBL" id="AYSH01000001">
    <property type="protein sequence ID" value="EST90754.1"/>
    <property type="molecule type" value="Genomic_DNA"/>
</dbReference>
<dbReference type="PANTHER" id="PTHR11280:SF5">
    <property type="entry name" value="GLUCOSAMINE-6-PHOSPHATE ISOMERASE"/>
    <property type="match status" value="1"/>
</dbReference>
<dbReference type="GO" id="GO:0019262">
    <property type="term" value="P:N-acetylneuraminate catabolic process"/>
    <property type="evidence" value="ECO:0007669"/>
    <property type="project" value="UniProtKB-UniRule"/>
</dbReference>
<dbReference type="Proteomes" id="UP000018126">
    <property type="component" value="Unassembled WGS sequence"/>
</dbReference>
<feature type="active site" description="Proton acceptor; for ring-opening step" evidence="4">
    <location>
        <position position="131"/>
    </location>
</feature>
<dbReference type="InterPro" id="IPR018321">
    <property type="entry name" value="Glucosamine6P_isomerase_CS"/>
</dbReference>
<dbReference type="SUPFAM" id="SSF100950">
    <property type="entry name" value="NagB/RpiA/CoA transferase-like"/>
    <property type="match status" value="1"/>
</dbReference>
<dbReference type="Gene3D" id="3.40.50.1360">
    <property type="match status" value="1"/>
</dbReference>
<dbReference type="PANTHER" id="PTHR11280">
    <property type="entry name" value="GLUCOSAMINE-6-PHOSPHATE ISOMERASE"/>
    <property type="match status" value="1"/>
</dbReference>
<dbReference type="UniPathway" id="UPA00629">
    <property type="reaction ID" value="UER00684"/>
</dbReference>
<dbReference type="GO" id="GO:0005975">
    <property type="term" value="P:carbohydrate metabolic process"/>
    <property type="evidence" value="ECO:0007669"/>
    <property type="project" value="InterPro"/>
</dbReference>
<name>V6Q6K1_9ENTE</name>
<dbReference type="PATRIC" id="fig|1408226.3.peg.24"/>
<dbReference type="EC" id="3.5.99.6" evidence="4"/>
<reference evidence="6 7" key="1">
    <citation type="journal article" date="2013" name="Genome Announc.">
        <title>High-Quality Draft Genome Sequence of Vagococcus lutrae Strain LBD1, Isolated from the Largemouth Bass Micropterus salmoides.</title>
        <authorList>
            <person name="Lebreton F."/>
            <person name="Valentino M.D."/>
            <person name="Duncan L.B."/>
            <person name="Zeng Q."/>
            <person name="Manson McGuire A."/>
            <person name="Earl A.M."/>
            <person name="Gilmore M.S."/>
        </authorList>
    </citation>
    <scope>NUCLEOTIDE SEQUENCE [LARGE SCALE GENOMIC DNA]</scope>
    <source>
        <strain evidence="6 7">LBD1</strain>
    </source>
</reference>
<gene>
    <name evidence="4" type="primary">nagB</name>
    <name evidence="6" type="ORF">T233_00025</name>
</gene>
<evidence type="ECO:0000256" key="3">
    <source>
        <dbReference type="ARBA" id="ARBA00023277"/>
    </source>
</evidence>
<comment type="catalytic activity">
    <reaction evidence="1 4">
        <text>alpha-D-glucosamine 6-phosphate + H2O = beta-D-fructose 6-phosphate + NH4(+)</text>
        <dbReference type="Rhea" id="RHEA:12172"/>
        <dbReference type="ChEBI" id="CHEBI:15377"/>
        <dbReference type="ChEBI" id="CHEBI:28938"/>
        <dbReference type="ChEBI" id="CHEBI:57634"/>
        <dbReference type="ChEBI" id="CHEBI:75989"/>
        <dbReference type="EC" id="3.5.99.6"/>
    </reaction>
</comment>
<proteinExistence type="inferred from homology"/>
<evidence type="ECO:0000313" key="6">
    <source>
        <dbReference type="EMBL" id="EST90754.1"/>
    </source>
</evidence>
<dbReference type="GO" id="GO:0004342">
    <property type="term" value="F:glucosamine-6-phosphate deaminase activity"/>
    <property type="evidence" value="ECO:0007669"/>
    <property type="project" value="UniProtKB-UniRule"/>
</dbReference>
<feature type="active site" description="For ring-opening step" evidence="4">
    <location>
        <position position="129"/>
    </location>
</feature>
<evidence type="ECO:0000259" key="5">
    <source>
        <dbReference type="Pfam" id="PF01182"/>
    </source>
</evidence>
<comment type="caution">
    <text evidence="6">The sequence shown here is derived from an EMBL/GenBank/DDBJ whole genome shotgun (WGS) entry which is preliminary data.</text>
</comment>
<evidence type="ECO:0000256" key="2">
    <source>
        <dbReference type="ARBA" id="ARBA00022801"/>
    </source>
</evidence>
<dbReference type="CDD" id="cd01399">
    <property type="entry name" value="GlcN6P_deaminase"/>
    <property type="match status" value="1"/>
</dbReference>
<dbReference type="InterPro" id="IPR004547">
    <property type="entry name" value="Glucosamine6P_isomerase"/>
</dbReference>
<dbReference type="HAMAP" id="MF_01241">
    <property type="entry name" value="GlcN6P_deamin"/>
    <property type="match status" value="1"/>
</dbReference>
<keyword evidence="7" id="KW-1185">Reference proteome</keyword>
<dbReference type="Pfam" id="PF01182">
    <property type="entry name" value="Glucosamine_iso"/>
    <property type="match status" value="1"/>
</dbReference>